<accession>A0A5C1DFB3</accession>
<dbReference type="AlphaFoldDB" id="A0A5C1DFB3"/>
<dbReference type="KEGG" id="chrm:FYK34_07810"/>
<dbReference type="Proteomes" id="UP000322079">
    <property type="component" value="Chromosome"/>
</dbReference>
<gene>
    <name evidence="1" type="ORF">FYK34_07810</name>
</gene>
<keyword evidence="2" id="KW-1185">Reference proteome</keyword>
<proteinExistence type="predicted"/>
<protein>
    <submittedName>
        <fullName evidence="1">Uncharacterized protein</fullName>
    </submittedName>
</protein>
<evidence type="ECO:0000313" key="2">
    <source>
        <dbReference type="Proteomes" id="UP000322079"/>
    </source>
</evidence>
<dbReference type="EMBL" id="CP043473">
    <property type="protein sequence ID" value="QEL55475.1"/>
    <property type="molecule type" value="Genomic_DNA"/>
</dbReference>
<name>A0A5C1DFB3_9NEIS</name>
<sequence length="168" mass="18752">MIQGRVMFVDDEDMLADVVGRRPTLYDLKPDIVSASAEFDLVIYQGRRSRNVEFVLKSRMGAVGHIEPPRTGVKTISPGLFVAETAMNVIPEIVKDRLVRFYIVFGMPSEGESREFNREVQIWTEHFQHVPAAAFEMACFHCEGSLTSFPCIADVAGKIPSLSQDAAE</sequence>
<organism evidence="1 2">
    <name type="scientific">Chromobacterium paludis</name>
    <dbReference type="NCBI Taxonomy" id="2605945"/>
    <lineage>
        <taxon>Bacteria</taxon>
        <taxon>Pseudomonadati</taxon>
        <taxon>Pseudomonadota</taxon>
        <taxon>Betaproteobacteria</taxon>
        <taxon>Neisseriales</taxon>
        <taxon>Chromobacteriaceae</taxon>
        <taxon>Chromobacterium</taxon>
    </lineage>
</organism>
<dbReference type="RefSeq" id="WP_149295838.1">
    <property type="nucleotide sequence ID" value="NZ_CP043473.1"/>
</dbReference>
<evidence type="ECO:0000313" key="1">
    <source>
        <dbReference type="EMBL" id="QEL55475.1"/>
    </source>
</evidence>
<reference evidence="1 2" key="1">
    <citation type="submission" date="2019-08" db="EMBL/GenBank/DDBJ databases">
        <title>Chromobacterium paludis, a novel bacterium isolated from a Maryland marsh pond.</title>
        <authorList>
            <person name="Blackburn M.B."/>
            <person name="Gundersen-Rindal D.E."/>
        </authorList>
    </citation>
    <scope>NUCLEOTIDE SEQUENCE [LARGE SCALE GENOMIC DNA]</scope>
    <source>
        <strain evidence="2">IIBBL 257-1</strain>
    </source>
</reference>